<dbReference type="AlphaFoldDB" id="F0S2T6"/>
<organism evidence="3 4">
    <name type="scientific">Desulfurobacterium thermolithotrophum (strain DSM 11699 / BSA)</name>
    <dbReference type="NCBI Taxonomy" id="868864"/>
    <lineage>
        <taxon>Bacteria</taxon>
        <taxon>Pseudomonadati</taxon>
        <taxon>Aquificota</taxon>
        <taxon>Aquificia</taxon>
        <taxon>Desulfurobacteriales</taxon>
        <taxon>Desulfurobacteriaceae</taxon>
        <taxon>Desulfurobacterium</taxon>
    </lineage>
</organism>
<dbReference type="PANTHER" id="PTHR10625:SF10">
    <property type="entry name" value="HISTONE DEACETYLASE HDAC1"/>
    <property type="match status" value="1"/>
</dbReference>
<dbReference type="PANTHER" id="PTHR10625">
    <property type="entry name" value="HISTONE DEACETYLASE HDAC1-RELATED"/>
    <property type="match status" value="1"/>
</dbReference>
<sequence>MKTAIIYDDVFLKHDLPKHPENSLRLKYFLKSLPQFDFPILKPKPVSFESLEAVHSKNYIDSVRLSCREYSPGFFDPDTYYNSYTYNSAVFAAGAVEKGVELLLNNKYETVFCAVRPPGHHAERDRAMGFCIFNNVAIGAVRALLLGIKKIFIVDFDAHHGNGTQHTFYINPKVFYFSTHQYPFYPGTGSKEENNEHILNIPIQEGSGDTKYKEVYGEIYRKSIETFKPEIILVSAGYDLHKDDPLSNLEVTDKGVRFILEQILLSAKELSIPILFTLEGGYNFHALERCGKITFQLLKSI</sequence>
<dbReference type="InParanoid" id="F0S2T6"/>
<dbReference type="KEGG" id="dte:Dester_0506"/>
<dbReference type="OrthoDB" id="9808367at2"/>
<gene>
    <name evidence="3" type="ordered locus">Dester_0506</name>
</gene>
<dbReference type="STRING" id="868864.Dester_0506"/>
<proteinExistence type="inferred from homology"/>
<evidence type="ECO:0000256" key="1">
    <source>
        <dbReference type="ARBA" id="ARBA00005947"/>
    </source>
</evidence>
<dbReference type="eggNOG" id="COG0123">
    <property type="taxonomic scope" value="Bacteria"/>
</dbReference>
<dbReference type="InterPro" id="IPR000286">
    <property type="entry name" value="HDACs"/>
</dbReference>
<accession>F0S2T6</accession>
<evidence type="ECO:0000313" key="4">
    <source>
        <dbReference type="Proteomes" id="UP000007102"/>
    </source>
</evidence>
<dbReference type="InterPro" id="IPR037138">
    <property type="entry name" value="His_deacetylse_dom_sf"/>
</dbReference>
<dbReference type="EMBL" id="CP002543">
    <property type="protein sequence ID" value="ADY73158.1"/>
    <property type="molecule type" value="Genomic_DNA"/>
</dbReference>
<dbReference type="GO" id="GO:0040029">
    <property type="term" value="P:epigenetic regulation of gene expression"/>
    <property type="evidence" value="ECO:0007669"/>
    <property type="project" value="TreeGrafter"/>
</dbReference>
<comment type="similarity">
    <text evidence="1">Belongs to the histone deacetylase family.</text>
</comment>
<dbReference type="GO" id="GO:0004407">
    <property type="term" value="F:histone deacetylase activity"/>
    <property type="evidence" value="ECO:0007669"/>
    <property type="project" value="TreeGrafter"/>
</dbReference>
<name>F0S2T6_DESTD</name>
<dbReference type="InterPro" id="IPR023696">
    <property type="entry name" value="Ureohydrolase_dom_sf"/>
</dbReference>
<dbReference type="Gene3D" id="3.40.800.20">
    <property type="entry name" value="Histone deacetylase domain"/>
    <property type="match status" value="1"/>
</dbReference>
<dbReference type="Pfam" id="PF00850">
    <property type="entry name" value="Hist_deacetyl"/>
    <property type="match status" value="1"/>
</dbReference>
<dbReference type="CDD" id="cd09992">
    <property type="entry name" value="HDAC_classII"/>
    <property type="match status" value="1"/>
</dbReference>
<dbReference type="HOGENOM" id="CLU_007727_8_1_0"/>
<dbReference type="Proteomes" id="UP000007102">
    <property type="component" value="Chromosome"/>
</dbReference>
<dbReference type="PRINTS" id="PR01270">
    <property type="entry name" value="HDASUPER"/>
</dbReference>
<keyword evidence="4" id="KW-1185">Reference proteome</keyword>
<dbReference type="InterPro" id="IPR023801">
    <property type="entry name" value="His_deacetylse_dom"/>
</dbReference>
<reference evidence="4" key="2">
    <citation type="submission" date="2011-02" db="EMBL/GenBank/DDBJ databases">
        <title>The complete genome of Desulfurobacterium thermolithotrophum DSM 11699.</title>
        <authorList>
            <consortium name="US DOE Joint Genome Institute (JGI-PGF)"/>
            <person name="Lucas S."/>
            <person name="Copeland A."/>
            <person name="Lapidus A."/>
            <person name="Bruce D."/>
            <person name="Goodwin L."/>
            <person name="Pitluck S."/>
            <person name="Kyrpides N."/>
            <person name="Mavromatis K."/>
            <person name="Pagani I."/>
            <person name="Ivanova N."/>
            <person name="Mikhailova N."/>
            <person name="Daligault H."/>
            <person name="Detter J.C."/>
            <person name="Tapia R."/>
            <person name="Han C."/>
            <person name="Land M."/>
            <person name="Hauser L."/>
            <person name="Markowitz V."/>
            <person name="Cheng J.-F."/>
            <person name="Hugenholtz P."/>
            <person name="Woyke T."/>
            <person name="Wu D."/>
            <person name="Spring S."/>
            <person name="Brambilla E."/>
            <person name="Klenk H.-P."/>
            <person name="Eisen J.A."/>
        </authorList>
    </citation>
    <scope>NUCLEOTIDE SEQUENCE [LARGE SCALE GENOMIC DNA]</scope>
    <source>
        <strain evidence="4">DSM 11699 / BSA</strain>
    </source>
</reference>
<dbReference type="SUPFAM" id="SSF52768">
    <property type="entry name" value="Arginase/deacetylase"/>
    <property type="match status" value="1"/>
</dbReference>
<reference evidence="3 4" key="1">
    <citation type="journal article" date="2011" name="Stand. Genomic Sci.">
        <title>Complete genome sequence of the thermophilic sulfur-reducer Desulfurobacterium thermolithotrophum type strain (BSA(T)) from a deep-sea hydrothermal vent.</title>
        <authorList>
            <person name="Goker M."/>
            <person name="Daligault H."/>
            <person name="Mwirichia R."/>
            <person name="Lapidus A."/>
            <person name="Lucas S."/>
            <person name="Deshpande S."/>
            <person name="Pagani I."/>
            <person name="Tapia R."/>
            <person name="Cheng J.F."/>
            <person name="Goodwin L."/>
            <person name="Pitluck S."/>
            <person name="Liolios K."/>
            <person name="Ivanova N."/>
            <person name="Mavromatis K."/>
            <person name="Mikhailova N."/>
            <person name="Pati A."/>
            <person name="Chen A."/>
            <person name="Palaniappan K."/>
            <person name="Han C."/>
            <person name="Land M."/>
            <person name="Hauser L."/>
            <person name="Pan C."/>
            <person name="Brambilla E.M."/>
            <person name="Rohde M."/>
            <person name="Spring S."/>
            <person name="Sikorski J."/>
            <person name="Wirth R."/>
            <person name="Detter J.C."/>
            <person name="Woyke T."/>
            <person name="Bristow J."/>
            <person name="Eisen J.A."/>
            <person name="Markowitz V."/>
            <person name="Hugenholtz P."/>
            <person name="Kyrpides N.C."/>
            <person name="Klenk H.P."/>
        </authorList>
    </citation>
    <scope>NUCLEOTIDE SEQUENCE [LARGE SCALE GENOMIC DNA]</scope>
    <source>
        <strain evidence="4">DSM 11699 / BSA</strain>
    </source>
</reference>
<protein>
    <submittedName>
        <fullName evidence="3">Histone deacetylase superfamily</fullName>
    </submittedName>
</protein>
<feature type="domain" description="Histone deacetylase" evidence="2">
    <location>
        <begin position="19"/>
        <end position="295"/>
    </location>
</feature>
<evidence type="ECO:0000259" key="2">
    <source>
        <dbReference type="Pfam" id="PF00850"/>
    </source>
</evidence>
<dbReference type="RefSeq" id="WP_013638116.1">
    <property type="nucleotide sequence ID" value="NC_015185.1"/>
</dbReference>
<evidence type="ECO:0000313" key="3">
    <source>
        <dbReference type="EMBL" id="ADY73158.1"/>
    </source>
</evidence>